<evidence type="ECO:0000313" key="3">
    <source>
        <dbReference type="Proteomes" id="UP000249915"/>
    </source>
</evidence>
<evidence type="ECO:0000313" key="2">
    <source>
        <dbReference type="EMBL" id="PXY19020.1"/>
    </source>
</evidence>
<reference evidence="2 3" key="1">
    <citation type="submission" date="2016-07" db="EMBL/GenBank/DDBJ databases">
        <title>Draft genome sequence of Prauserella muralis DSM 45305, isolated from a mould-covered wall in an indoor environment.</title>
        <authorList>
            <person name="Ruckert C."/>
            <person name="Albersmeier A."/>
            <person name="Jiang C.-L."/>
            <person name="Jiang Y."/>
            <person name="Kalinowski J."/>
            <person name="Schneider O."/>
            <person name="Winkler A."/>
            <person name="Zotchev S.B."/>
        </authorList>
    </citation>
    <scope>NUCLEOTIDE SEQUENCE [LARGE SCALE GENOMIC DNA]</scope>
    <source>
        <strain evidence="2 3">DSM 45305</strain>
    </source>
</reference>
<dbReference type="AlphaFoldDB" id="A0A2V4AHI5"/>
<feature type="domain" description="PASTA" evidence="1">
    <location>
        <begin position="9"/>
        <end position="67"/>
    </location>
</feature>
<dbReference type="EMBL" id="MASW01000007">
    <property type="protein sequence ID" value="PXY19020.1"/>
    <property type="molecule type" value="Genomic_DNA"/>
</dbReference>
<dbReference type="Proteomes" id="UP000249915">
    <property type="component" value="Unassembled WGS sequence"/>
</dbReference>
<sequence length="89" mass="9096">MRRPRPVTEVPDVVGLGAEDACEIVRRAGLVPVGPDGADEPTTGVVTAQRPVGTAGAEEGAEVVLWTHPGRDATADVHPPSPVESAVPV</sequence>
<name>A0A2V4AHI5_9PSEU</name>
<keyword evidence="3" id="KW-1185">Reference proteome</keyword>
<dbReference type="InterPro" id="IPR005543">
    <property type="entry name" value="PASTA_dom"/>
</dbReference>
<organism evidence="2 3">
    <name type="scientific">Prauserella muralis</name>
    <dbReference type="NCBI Taxonomy" id="588067"/>
    <lineage>
        <taxon>Bacteria</taxon>
        <taxon>Bacillati</taxon>
        <taxon>Actinomycetota</taxon>
        <taxon>Actinomycetes</taxon>
        <taxon>Pseudonocardiales</taxon>
        <taxon>Pseudonocardiaceae</taxon>
        <taxon>Prauserella</taxon>
    </lineage>
</organism>
<dbReference type="OrthoDB" id="3627196at2"/>
<protein>
    <recommendedName>
        <fullName evidence="1">PASTA domain-containing protein</fullName>
    </recommendedName>
</protein>
<dbReference type="Gene3D" id="3.30.10.20">
    <property type="match status" value="1"/>
</dbReference>
<gene>
    <name evidence="2" type="ORF">BAY60_29830</name>
</gene>
<dbReference type="RefSeq" id="WP_112284947.1">
    <property type="nucleotide sequence ID" value="NZ_MASW01000007.1"/>
</dbReference>
<evidence type="ECO:0000259" key="1">
    <source>
        <dbReference type="Pfam" id="PF03793"/>
    </source>
</evidence>
<dbReference type="Pfam" id="PF03793">
    <property type="entry name" value="PASTA"/>
    <property type="match status" value="1"/>
</dbReference>
<comment type="caution">
    <text evidence="2">The sequence shown here is derived from an EMBL/GenBank/DDBJ whole genome shotgun (WGS) entry which is preliminary data.</text>
</comment>
<dbReference type="CDD" id="cd06577">
    <property type="entry name" value="PASTA_pknB"/>
    <property type="match status" value="1"/>
</dbReference>
<accession>A0A2V4AHI5</accession>
<proteinExistence type="predicted"/>